<reference evidence="1 2" key="1">
    <citation type="submission" date="2019-06" db="EMBL/GenBank/DDBJ databases">
        <title>Cerasibacillus sp. nov., isolated from maize field.</title>
        <authorList>
            <person name="Lin S.-Y."/>
            <person name="Tsai C.-F."/>
            <person name="Young C.-C."/>
        </authorList>
    </citation>
    <scope>NUCLEOTIDE SEQUENCE [LARGE SCALE GENOMIC DNA]</scope>
    <source>
        <strain evidence="1 2">CC-CFT480</strain>
    </source>
</reference>
<comment type="caution">
    <text evidence="1">The sequence shown here is derived from an EMBL/GenBank/DDBJ whole genome shotgun (WGS) entry which is preliminary data.</text>
</comment>
<gene>
    <name evidence="1" type="ORF">FHP05_09435</name>
</gene>
<dbReference type="RefSeq" id="WP_147667405.1">
    <property type="nucleotide sequence ID" value="NZ_VDUW01000005.1"/>
</dbReference>
<accession>A0A5C8NTF8</accession>
<dbReference type="AlphaFoldDB" id="A0A5C8NTF8"/>
<dbReference type="Proteomes" id="UP000321574">
    <property type="component" value="Unassembled WGS sequence"/>
</dbReference>
<keyword evidence="2" id="KW-1185">Reference proteome</keyword>
<dbReference type="Pfam" id="PF11122">
    <property type="entry name" value="Spore-coat_CotD"/>
    <property type="match status" value="1"/>
</dbReference>
<dbReference type="InterPro" id="IPR020108">
    <property type="entry name" value="Spore_coat_CotD"/>
</dbReference>
<dbReference type="EMBL" id="VDUW01000005">
    <property type="protein sequence ID" value="TXL64528.1"/>
    <property type="molecule type" value="Genomic_DNA"/>
</dbReference>
<organism evidence="1 2">
    <name type="scientific">Cerasibacillus terrae</name>
    <dbReference type="NCBI Taxonomy" id="2498845"/>
    <lineage>
        <taxon>Bacteria</taxon>
        <taxon>Bacillati</taxon>
        <taxon>Bacillota</taxon>
        <taxon>Bacilli</taxon>
        <taxon>Bacillales</taxon>
        <taxon>Bacillaceae</taxon>
        <taxon>Cerasibacillus</taxon>
    </lineage>
</organism>
<evidence type="ECO:0000313" key="1">
    <source>
        <dbReference type="EMBL" id="TXL64528.1"/>
    </source>
</evidence>
<protein>
    <submittedName>
        <fullName evidence="1">Spore coat protein</fullName>
    </submittedName>
</protein>
<keyword evidence="1" id="KW-0167">Capsid protein</keyword>
<sequence>MGFHHRPPRCGPKQIVYPTKCNTVHHCTQSEVQHIHPSHTTVMNHHLVKNTHLYPHSTSYENTVNSVDVYGGSYQVPNNPGMVGGAMNPGMVGGAMNPGTGNGYGGKGGGAKKCGHHWGNNWCR</sequence>
<keyword evidence="1" id="KW-0946">Virion</keyword>
<name>A0A5C8NTF8_9BACI</name>
<evidence type="ECO:0000313" key="2">
    <source>
        <dbReference type="Proteomes" id="UP000321574"/>
    </source>
</evidence>
<dbReference type="OrthoDB" id="2455195at2"/>
<proteinExistence type="predicted"/>